<reference evidence="2 3" key="1">
    <citation type="submission" date="2020-01" db="EMBL/GenBank/DDBJ databases">
        <title>Leptobacterium flavescens.</title>
        <authorList>
            <person name="Wang G."/>
        </authorList>
    </citation>
    <scope>NUCLEOTIDE SEQUENCE [LARGE SCALE GENOMIC DNA]</scope>
    <source>
        <strain evidence="2 3">KCTC 22160</strain>
    </source>
</reference>
<proteinExistence type="predicted"/>
<feature type="transmembrane region" description="Helical" evidence="1">
    <location>
        <begin position="66"/>
        <end position="87"/>
    </location>
</feature>
<dbReference type="Proteomes" id="UP000468581">
    <property type="component" value="Unassembled WGS sequence"/>
</dbReference>
<dbReference type="RefSeq" id="WP_163605466.1">
    <property type="nucleotide sequence ID" value="NZ_JAABOO010000001.1"/>
</dbReference>
<feature type="transmembrane region" description="Helical" evidence="1">
    <location>
        <begin position="507"/>
        <end position="527"/>
    </location>
</feature>
<dbReference type="EMBL" id="JAABOO010000001">
    <property type="protein sequence ID" value="NER12442.1"/>
    <property type="molecule type" value="Genomic_DNA"/>
</dbReference>
<organism evidence="2 3">
    <name type="scientific">Leptobacterium flavescens</name>
    <dbReference type="NCBI Taxonomy" id="472055"/>
    <lineage>
        <taxon>Bacteria</taxon>
        <taxon>Pseudomonadati</taxon>
        <taxon>Bacteroidota</taxon>
        <taxon>Flavobacteriia</taxon>
        <taxon>Flavobacteriales</taxon>
        <taxon>Flavobacteriaceae</taxon>
        <taxon>Leptobacterium</taxon>
    </lineage>
</organism>
<dbReference type="InterPro" id="IPR016035">
    <property type="entry name" value="Acyl_Trfase/lysoPLipase"/>
</dbReference>
<feature type="transmembrane region" description="Helical" evidence="1">
    <location>
        <begin position="396"/>
        <end position="417"/>
    </location>
</feature>
<feature type="transmembrane region" description="Helical" evidence="1">
    <location>
        <begin position="363"/>
        <end position="384"/>
    </location>
</feature>
<feature type="transmembrane region" description="Helical" evidence="1">
    <location>
        <begin position="107"/>
        <end position="128"/>
    </location>
</feature>
<sequence length="1001" mass="114285">MNSLLHTSLSRRFYFFLVCLISIISLGKYIAIDSFIDIPEKIFLPENTWALSIFYDHKEVYPNFGYVYFAVDFLFAFSIFWFIPALYRKVFHQGKMSDFKIYRRLLLLPLVYLLADITEGIFNLVLISTEGMGSGIFSSAPLSAIAGVKIGALLLSILYGLYLYLRDIEADRVIDEVRNNTTLSKIKDTLRSVLSGNYATILISLIVFYLILKNNQGNTLLLELVLSPFNMLLGFIPLLILLSLMTLVNSYYMSFGFYSKIKENNPIAERKYFNWNTLDQQEATATRATQGNIKRYLTITYFMMATVLLLNLICQRFDTSNLSWIVYLLSVSIVYAIGRYVWKVNKKLKQLDVVSEIEFMKSFSNKALISAILMTSGLILYIVLSLIDQFKFPTPKIVSLVAFFTGASFLMAHIILIRRSTRKFNYAPIQFIKRWMANDGNLIRTQKFLGILVLLVSLYQFFYNTDLFFDHIKSINMILIYVFLGFWLLFVTTSSMVFAIDQNKKKTIAFVNLIVIIILGLFLRSLAFENQYFTTKLVPVSASAPETEQGISLKTYLEERLASRKGEFFYLVANEGGGLRANYWTLLILHKLEEESRKNGSGFYDNILATSGASGGSIGQSLYNLMQADNSYIIKQEIIDKIGNRDHLSSDLFSLCFRRPITSLIPVDLSENNGIKTIRGDYYASRKYTRMVLGEESPLYSKSTENSFKNFWNEAYTNNQKQYPLTIINSAHVEYGTEGVGSPLFEDENEKIFNGSVSYLGIDYKGNDWSTSFIDAAFLANRFPLISSPAIIPTKGHFMDAGVFDNYGISSLLDLIWYVQKKANENGDDSWKNIWAQLKGRLKLIVIANGRETYIKNKYGDLKTDQGGRLYKSSNLNGSFGAAVSTSAVKEYLTRVGEKMTSDEDVDYIFRDIIFIDLPYLLKGGRKDIQQTLRIQLRNSGLEKLVEDENDAILNYFEKAGYDYDIYLDPPLGRSLSRPVANYMKIAADYVLQQKSKDIFD</sequence>
<feature type="transmembrane region" description="Helical" evidence="1">
    <location>
        <begin position="475"/>
        <end position="500"/>
    </location>
</feature>
<keyword evidence="1" id="KW-0472">Membrane</keyword>
<evidence type="ECO:0008006" key="4">
    <source>
        <dbReference type="Google" id="ProtNLM"/>
    </source>
</evidence>
<gene>
    <name evidence="2" type="ORF">GWK08_03240</name>
</gene>
<evidence type="ECO:0000256" key="1">
    <source>
        <dbReference type="SAM" id="Phobius"/>
    </source>
</evidence>
<evidence type="ECO:0000313" key="3">
    <source>
        <dbReference type="Proteomes" id="UP000468581"/>
    </source>
</evidence>
<feature type="transmembrane region" description="Helical" evidence="1">
    <location>
        <begin position="193"/>
        <end position="212"/>
    </location>
</feature>
<name>A0A6P0UIT0_9FLAO</name>
<feature type="transmembrane region" description="Helical" evidence="1">
    <location>
        <begin position="325"/>
        <end position="342"/>
    </location>
</feature>
<dbReference type="AlphaFoldDB" id="A0A6P0UIT0"/>
<dbReference type="SUPFAM" id="SSF52151">
    <property type="entry name" value="FabD/lysophospholipase-like"/>
    <property type="match status" value="1"/>
</dbReference>
<feature type="transmembrane region" description="Helical" evidence="1">
    <location>
        <begin position="12"/>
        <end position="32"/>
    </location>
</feature>
<evidence type="ECO:0000313" key="2">
    <source>
        <dbReference type="EMBL" id="NER12442.1"/>
    </source>
</evidence>
<keyword evidence="1" id="KW-0812">Transmembrane</keyword>
<protein>
    <recommendedName>
        <fullName evidence="4">PNPLA domain-containing protein</fullName>
    </recommendedName>
</protein>
<feature type="transmembrane region" description="Helical" evidence="1">
    <location>
        <begin position="442"/>
        <end position="463"/>
    </location>
</feature>
<feature type="transmembrane region" description="Helical" evidence="1">
    <location>
        <begin position="296"/>
        <end position="313"/>
    </location>
</feature>
<comment type="caution">
    <text evidence="2">The sequence shown here is derived from an EMBL/GenBank/DDBJ whole genome shotgun (WGS) entry which is preliminary data.</text>
</comment>
<keyword evidence="3" id="KW-1185">Reference proteome</keyword>
<accession>A0A6P0UIT0</accession>
<feature type="transmembrane region" description="Helical" evidence="1">
    <location>
        <begin position="140"/>
        <end position="165"/>
    </location>
</feature>
<keyword evidence="1" id="KW-1133">Transmembrane helix</keyword>
<feature type="transmembrane region" description="Helical" evidence="1">
    <location>
        <begin position="232"/>
        <end position="252"/>
    </location>
</feature>